<dbReference type="RefSeq" id="WP_367956505.1">
    <property type="nucleotide sequence ID" value="NZ_JBDPGJ010000006.1"/>
</dbReference>
<keyword evidence="12" id="KW-1185">Reference proteome</keyword>
<organism evidence="11 12">
    <name type="scientific">Aquibium pacificus</name>
    <dbReference type="NCBI Taxonomy" id="3153579"/>
    <lineage>
        <taxon>Bacteria</taxon>
        <taxon>Pseudomonadati</taxon>
        <taxon>Pseudomonadota</taxon>
        <taxon>Alphaproteobacteria</taxon>
        <taxon>Hyphomicrobiales</taxon>
        <taxon>Phyllobacteriaceae</taxon>
        <taxon>Aquibium</taxon>
    </lineage>
</organism>
<feature type="transmembrane region" description="Helical" evidence="9">
    <location>
        <begin position="136"/>
        <end position="155"/>
    </location>
</feature>
<feature type="transmembrane region" description="Helical" evidence="9">
    <location>
        <begin position="49"/>
        <end position="67"/>
    </location>
</feature>
<keyword evidence="5 9" id="KW-0812">Transmembrane</keyword>
<comment type="similarity">
    <text evidence="8 9">Belongs to the TRAP transporter small permease family.</text>
</comment>
<evidence type="ECO:0000259" key="10">
    <source>
        <dbReference type="Pfam" id="PF04290"/>
    </source>
</evidence>
<dbReference type="InterPro" id="IPR055348">
    <property type="entry name" value="DctQ"/>
</dbReference>
<keyword evidence="7 9" id="KW-0472">Membrane</keyword>
<comment type="subunit">
    <text evidence="9">The complex comprises the extracytoplasmic solute receptor protein and the two transmembrane proteins.</text>
</comment>
<name>A0ABV3SPA5_9HYPH</name>
<comment type="caution">
    <text evidence="11">The sequence shown here is derived from an EMBL/GenBank/DDBJ whole genome shotgun (WGS) entry which is preliminary data.</text>
</comment>
<protein>
    <recommendedName>
        <fullName evidence="9">TRAP transporter small permease protein</fullName>
    </recommendedName>
</protein>
<feature type="domain" description="Tripartite ATP-independent periplasmic transporters DctQ component" evidence="10">
    <location>
        <begin position="29"/>
        <end position="160"/>
    </location>
</feature>
<accession>A0ABV3SPA5</accession>
<evidence type="ECO:0000313" key="12">
    <source>
        <dbReference type="Proteomes" id="UP001556692"/>
    </source>
</evidence>
<evidence type="ECO:0000256" key="9">
    <source>
        <dbReference type="RuleBase" id="RU369079"/>
    </source>
</evidence>
<dbReference type="InterPro" id="IPR007387">
    <property type="entry name" value="TRAP_DctQ"/>
</dbReference>
<evidence type="ECO:0000256" key="3">
    <source>
        <dbReference type="ARBA" id="ARBA00022475"/>
    </source>
</evidence>
<evidence type="ECO:0000256" key="4">
    <source>
        <dbReference type="ARBA" id="ARBA00022519"/>
    </source>
</evidence>
<feature type="transmembrane region" description="Helical" evidence="9">
    <location>
        <begin position="21"/>
        <end position="43"/>
    </location>
</feature>
<gene>
    <name evidence="11" type="ORF">ABGN05_23510</name>
</gene>
<feature type="transmembrane region" description="Helical" evidence="9">
    <location>
        <begin position="93"/>
        <end position="116"/>
    </location>
</feature>
<keyword evidence="6 9" id="KW-1133">Transmembrane helix</keyword>
<comment type="subcellular location">
    <subcellularLocation>
        <location evidence="1 9">Cell inner membrane</location>
        <topology evidence="1 9">Multi-pass membrane protein</topology>
    </subcellularLocation>
</comment>
<keyword evidence="2 9" id="KW-0813">Transport</keyword>
<evidence type="ECO:0000313" key="11">
    <source>
        <dbReference type="EMBL" id="MEX0408629.1"/>
    </source>
</evidence>
<keyword evidence="4 9" id="KW-0997">Cell inner membrane</keyword>
<evidence type="ECO:0000256" key="7">
    <source>
        <dbReference type="ARBA" id="ARBA00023136"/>
    </source>
</evidence>
<dbReference type="EMBL" id="JBDPGJ010000006">
    <property type="protein sequence ID" value="MEX0408629.1"/>
    <property type="molecule type" value="Genomic_DNA"/>
</dbReference>
<dbReference type="PANTHER" id="PTHR35011:SF10">
    <property type="entry name" value="TRAP TRANSPORTER SMALL PERMEASE PROTEIN"/>
    <property type="match status" value="1"/>
</dbReference>
<keyword evidence="3" id="KW-1003">Cell membrane</keyword>
<evidence type="ECO:0000256" key="5">
    <source>
        <dbReference type="ARBA" id="ARBA00022692"/>
    </source>
</evidence>
<sequence>MRWLSWAGRGVDGLERLAITGASLCILAIMVVVALDVVMRYAFHAPLGWVYDLVSNYLMVGAFFLAVSETFRRGGHVAVDLFRNMLRPRVRRWIDAGSALMVLPVLLAMVVTGWQSTARSLARDEAIPGVIAWPMWASYVFVPLGVGLLLLRVALHLADLLWGGRGHVPEVVDHLHAKPAAAAGSPSQGEDR</sequence>
<evidence type="ECO:0000256" key="2">
    <source>
        <dbReference type="ARBA" id="ARBA00022448"/>
    </source>
</evidence>
<evidence type="ECO:0000256" key="8">
    <source>
        <dbReference type="ARBA" id="ARBA00038436"/>
    </source>
</evidence>
<reference evidence="11 12" key="1">
    <citation type="submission" date="2024-05" db="EMBL/GenBank/DDBJ databases">
        <authorList>
            <person name="Jiang F."/>
        </authorList>
    </citation>
    <scope>NUCLEOTIDE SEQUENCE [LARGE SCALE GENOMIC DNA]</scope>
    <source>
        <strain evidence="11 12">LZ166</strain>
    </source>
</reference>
<comment type="function">
    <text evidence="9">Part of the tripartite ATP-independent periplasmic (TRAP) transport system.</text>
</comment>
<evidence type="ECO:0000256" key="1">
    <source>
        <dbReference type="ARBA" id="ARBA00004429"/>
    </source>
</evidence>
<dbReference type="PANTHER" id="PTHR35011">
    <property type="entry name" value="2,3-DIKETO-L-GULONATE TRAP TRANSPORTER SMALL PERMEASE PROTEIN YIAM"/>
    <property type="match status" value="1"/>
</dbReference>
<dbReference type="Proteomes" id="UP001556692">
    <property type="component" value="Unassembled WGS sequence"/>
</dbReference>
<evidence type="ECO:0000256" key="6">
    <source>
        <dbReference type="ARBA" id="ARBA00022989"/>
    </source>
</evidence>
<dbReference type="Pfam" id="PF04290">
    <property type="entry name" value="DctQ"/>
    <property type="match status" value="1"/>
</dbReference>
<proteinExistence type="inferred from homology"/>